<dbReference type="Proteomes" id="UP001432322">
    <property type="component" value="Unassembled WGS sequence"/>
</dbReference>
<protein>
    <recommendedName>
        <fullName evidence="5">G protein-coupled receptor</fullName>
    </recommendedName>
</protein>
<feature type="transmembrane region" description="Helical" evidence="2">
    <location>
        <begin position="6"/>
        <end position="30"/>
    </location>
</feature>
<evidence type="ECO:0000313" key="3">
    <source>
        <dbReference type="EMBL" id="GMT36641.1"/>
    </source>
</evidence>
<evidence type="ECO:0000256" key="1">
    <source>
        <dbReference type="ARBA" id="ARBA00006803"/>
    </source>
</evidence>
<sequence>FVFVVFWIRTVASPAAAMLVVIGCLGYGMLLHFNRRELKRLHGSVHEYSLSRIYQLRENVEIMRVLGPSFLMGSLSFLFRTIHLFLPDTPGFELIRLISIALFDLWIALTTAVMIVILPLFNFRFRRPAAKILFYKRLMRTMKFESR</sequence>
<organism evidence="3 4">
    <name type="scientific">Pristionchus fissidentatus</name>
    <dbReference type="NCBI Taxonomy" id="1538716"/>
    <lineage>
        <taxon>Eukaryota</taxon>
        <taxon>Metazoa</taxon>
        <taxon>Ecdysozoa</taxon>
        <taxon>Nematoda</taxon>
        <taxon>Chromadorea</taxon>
        <taxon>Rhabditida</taxon>
        <taxon>Rhabditina</taxon>
        <taxon>Diplogasteromorpha</taxon>
        <taxon>Diplogasteroidea</taxon>
        <taxon>Neodiplogasteridae</taxon>
        <taxon>Pristionchus</taxon>
    </lineage>
</organism>
<comment type="similarity">
    <text evidence="1">Belongs to the nematode receptor-like protein sre family.</text>
</comment>
<dbReference type="GO" id="GO:0016020">
    <property type="term" value="C:membrane"/>
    <property type="evidence" value="ECO:0007669"/>
    <property type="project" value="InterPro"/>
</dbReference>
<dbReference type="EMBL" id="BTSY01000007">
    <property type="protein sequence ID" value="GMT36641.1"/>
    <property type="molecule type" value="Genomic_DNA"/>
</dbReference>
<name>A0AAV5WX39_9BILA</name>
<dbReference type="AlphaFoldDB" id="A0AAV5WX39"/>
<evidence type="ECO:0000313" key="4">
    <source>
        <dbReference type="Proteomes" id="UP001432322"/>
    </source>
</evidence>
<keyword evidence="2" id="KW-0472">Membrane</keyword>
<keyword evidence="4" id="KW-1185">Reference proteome</keyword>
<dbReference type="GO" id="GO:0007606">
    <property type="term" value="P:sensory perception of chemical stimulus"/>
    <property type="evidence" value="ECO:0007669"/>
    <property type="project" value="InterPro"/>
</dbReference>
<evidence type="ECO:0000256" key="2">
    <source>
        <dbReference type="SAM" id="Phobius"/>
    </source>
</evidence>
<feature type="transmembrane region" description="Helical" evidence="2">
    <location>
        <begin position="65"/>
        <end position="86"/>
    </location>
</feature>
<dbReference type="PANTHER" id="PTHR47521:SF7">
    <property type="entry name" value="SERPENTINE RECEPTOR CLASS EPSILON-6"/>
    <property type="match status" value="1"/>
</dbReference>
<feature type="non-terminal residue" evidence="3">
    <location>
        <position position="147"/>
    </location>
</feature>
<gene>
    <name evidence="3" type="ORF">PFISCL1PPCAC_27938</name>
</gene>
<feature type="non-terminal residue" evidence="3">
    <location>
        <position position="1"/>
    </location>
</feature>
<keyword evidence="2" id="KW-0812">Transmembrane</keyword>
<dbReference type="InterPro" id="IPR004151">
    <property type="entry name" value="7TM_GPCR_serpentine_rcpt_Sre"/>
</dbReference>
<reference evidence="3" key="1">
    <citation type="submission" date="2023-10" db="EMBL/GenBank/DDBJ databases">
        <title>Genome assembly of Pristionchus species.</title>
        <authorList>
            <person name="Yoshida K."/>
            <person name="Sommer R.J."/>
        </authorList>
    </citation>
    <scope>NUCLEOTIDE SEQUENCE</scope>
    <source>
        <strain evidence="3">RS5133</strain>
    </source>
</reference>
<accession>A0AAV5WX39</accession>
<dbReference type="PANTHER" id="PTHR47521">
    <property type="entry name" value="SERPENTINE RECEPTOR, CLASS E (EPSILON)-RELATED"/>
    <property type="match status" value="1"/>
</dbReference>
<keyword evidence="2" id="KW-1133">Transmembrane helix</keyword>
<dbReference type="InterPro" id="IPR052860">
    <property type="entry name" value="NRL-GPCR1"/>
</dbReference>
<dbReference type="Pfam" id="PF03125">
    <property type="entry name" value="Sre"/>
    <property type="match status" value="1"/>
</dbReference>
<evidence type="ECO:0008006" key="5">
    <source>
        <dbReference type="Google" id="ProtNLM"/>
    </source>
</evidence>
<comment type="caution">
    <text evidence="3">The sequence shown here is derived from an EMBL/GenBank/DDBJ whole genome shotgun (WGS) entry which is preliminary data.</text>
</comment>
<proteinExistence type="inferred from homology"/>
<feature type="transmembrane region" description="Helical" evidence="2">
    <location>
        <begin position="98"/>
        <end position="121"/>
    </location>
</feature>